<reference evidence="1" key="1">
    <citation type="submission" date="2022-12" db="EMBL/GenBank/DDBJ databases">
        <title>Genome assemblies of Blomia tropicalis.</title>
        <authorList>
            <person name="Cui Y."/>
        </authorList>
    </citation>
    <scope>NUCLEOTIDE SEQUENCE</scope>
    <source>
        <tissue evidence="1">Adult mites</tissue>
    </source>
</reference>
<sequence length="106" mass="11960">MDEETTLDPESTPSGELKTEKCGIVLKFVTGMVKHCGTFPHCTTLKNIIESIDDTNICDPENDFFSENLSKLRECFINSDNDCAKTVIETIKSRYDQFMEETTPSP</sequence>
<gene>
    <name evidence="1" type="ORF">RDWZM_006405</name>
</gene>
<comment type="caution">
    <text evidence="1">The sequence shown here is derived from an EMBL/GenBank/DDBJ whole genome shotgun (WGS) entry which is preliminary data.</text>
</comment>
<accession>A0A9Q0M630</accession>
<dbReference type="EMBL" id="JAPWDV010000002">
    <property type="protein sequence ID" value="KAJ6220593.1"/>
    <property type="molecule type" value="Genomic_DNA"/>
</dbReference>
<evidence type="ECO:0000313" key="1">
    <source>
        <dbReference type="EMBL" id="KAJ6220593.1"/>
    </source>
</evidence>
<dbReference type="Proteomes" id="UP001142055">
    <property type="component" value="Chromosome 2"/>
</dbReference>
<evidence type="ECO:0000313" key="2">
    <source>
        <dbReference type="Proteomes" id="UP001142055"/>
    </source>
</evidence>
<name>A0A9Q0M630_BLOTA</name>
<dbReference type="AlphaFoldDB" id="A0A9Q0M630"/>
<protein>
    <submittedName>
        <fullName evidence="1">Uncharacterized protein</fullName>
    </submittedName>
</protein>
<organism evidence="1 2">
    <name type="scientific">Blomia tropicalis</name>
    <name type="common">Mite</name>
    <dbReference type="NCBI Taxonomy" id="40697"/>
    <lineage>
        <taxon>Eukaryota</taxon>
        <taxon>Metazoa</taxon>
        <taxon>Ecdysozoa</taxon>
        <taxon>Arthropoda</taxon>
        <taxon>Chelicerata</taxon>
        <taxon>Arachnida</taxon>
        <taxon>Acari</taxon>
        <taxon>Acariformes</taxon>
        <taxon>Sarcoptiformes</taxon>
        <taxon>Astigmata</taxon>
        <taxon>Glycyphagoidea</taxon>
        <taxon>Echimyopodidae</taxon>
        <taxon>Blomia</taxon>
    </lineage>
</organism>
<proteinExistence type="predicted"/>
<keyword evidence="2" id="KW-1185">Reference proteome</keyword>